<evidence type="ECO:0000256" key="4">
    <source>
        <dbReference type="PROSITE-ProRule" id="PRU00335"/>
    </source>
</evidence>
<dbReference type="RefSeq" id="WP_018441875.1">
    <property type="nucleotide sequence ID" value="NZ_PNYC01000021.1"/>
</dbReference>
<protein>
    <submittedName>
        <fullName evidence="7">TetR family transcriptional regulator</fullName>
    </submittedName>
</protein>
<dbReference type="GO" id="GO:0003700">
    <property type="term" value="F:DNA-binding transcription factor activity"/>
    <property type="evidence" value="ECO:0007669"/>
    <property type="project" value="TreeGrafter"/>
</dbReference>
<evidence type="ECO:0000256" key="2">
    <source>
        <dbReference type="ARBA" id="ARBA00023125"/>
    </source>
</evidence>
<keyword evidence="2 4" id="KW-0238">DNA-binding</keyword>
<dbReference type="Pfam" id="PF16859">
    <property type="entry name" value="TetR_C_11"/>
    <property type="match status" value="1"/>
</dbReference>
<dbReference type="InterPro" id="IPR050109">
    <property type="entry name" value="HTH-type_TetR-like_transc_reg"/>
</dbReference>
<dbReference type="PROSITE" id="PS50977">
    <property type="entry name" value="HTH_TETR_2"/>
    <property type="match status" value="1"/>
</dbReference>
<dbReference type="InterPro" id="IPR001647">
    <property type="entry name" value="HTH_TetR"/>
</dbReference>
<dbReference type="InterPro" id="IPR036271">
    <property type="entry name" value="Tet_transcr_reg_TetR-rel_C_sf"/>
</dbReference>
<dbReference type="InterPro" id="IPR011075">
    <property type="entry name" value="TetR_C"/>
</dbReference>
<accession>A0A2N7WTG1</accession>
<dbReference type="PANTHER" id="PTHR30055">
    <property type="entry name" value="HTH-TYPE TRANSCRIPTIONAL REGULATOR RUTR"/>
    <property type="match status" value="1"/>
</dbReference>
<reference evidence="7 8" key="1">
    <citation type="submission" date="2018-01" db="EMBL/GenBank/DDBJ databases">
        <title>Whole genome analyses suggest that Burkholderia sensu lato contains two further novel genera in the rhizoxinica-symbiotica group Mycetohabitans gen. nov., and Trinickia gen. nov.: implications for the evolution of diazotrophy and nodulation in the Burkholderiaceae.</title>
        <authorList>
            <person name="Estrada-de los Santos P."/>
            <person name="Palmer M."/>
            <person name="Chavez-Ramirez B."/>
            <person name="Beukes C."/>
            <person name="Steenkamp E.T."/>
            <person name="Hirsch A.M."/>
            <person name="Manyaka P."/>
            <person name="Maluk M."/>
            <person name="Lafos M."/>
            <person name="Crook M."/>
            <person name="Gross E."/>
            <person name="Simon M.F."/>
            <person name="Bueno dos Reis Junior F."/>
            <person name="Poole P.S."/>
            <person name="Venter S.N."/>
            <person name="James E.K."/>
        </authorList>
    </citation>
    <scope>NUCLEOTIDE SEQUENCE [LARGE SCALE GENOMIC DNA]</scope>
    <source>
        <strain evidence="7 8">JPY 581</strain>
    </source>
</reference>
<sequence>MPNANPRSGDSQPAVRRRGRPRGDEARVAILEAAYAVLEEGGLVGFTIEGVAARAGAAKTTIYRWWPSRESLAVAAFLSVALPRISFSTTGSAANAIRSQMRRLVAVYSGKTGRVVRDLVAAGNSDPTAAAAFVESYVRQRRQAVREVLQRGIDAGEFRAEIDMEAAIDALYGPVFYRLLVGHGPLEKAWTMSVADLVLDGLTPDPFSAPGEEHFNANSLDPLSAGPIPSS</sequence>
<evidence type="ECO:0000259" key="6">
    <source>
        <dbReference type="PROSITE" id="PS50977"/>
    </source>
</evidence>
<dbReference type="AlphaFoldDB" id="A0A2N7WTG1"/>
<keyword evidence="8" id="KW-1185">Reference proteome</keyword>
<comment type="caution">
    <text evidence="7">The sequence shown here is derived from an EMBL/GenBank/DDBJ whole genome shotgun (WGS) entry which is preliminary data.</text>
</comment>
<evidence type="ECO:0000256" key="5">
    <source>
        <dbReference type="SAM" id="MobiDB-lite"/>
    </source>
</evidence>
<organism evidence="7 8">
    <name type="scientific">Trinickia symbiotica</name>
    <dbReference type="NCBI Taxonomy" id="863227"/>
    <lineage>
        <taxon>Bacteria</taxon>
        <taxon>Pseudomonadati</taxon>
        <taxon>Pseudomonadota</taxon>
        <taxon>Betaproteobacteria</taxon>
        <taxon>Burkholderiales</taxon>
        <taxon>Burkholderiaceae</taxon>
        <taxon>Trinickia</taxon>
    </lineage>
</organism>
<dbReference type="Pfam" id="PF00440">
    <property type="entry name" value="TetR_N"/>
    <property type="match status" value="1"/>
</dbReference>
<dbReference type="Gene3D" id="1.10.10.60">
    <property type="entry name" value="Homeodomain-like"/>
    <property type="match status" value="1"/>
</dbReference>
<dbReference type="EMBL" id="PNYC01000021">
    <property type="protein sequence ID" value="PMS32621.1"/>
    <property type="molecule type" value="Genomic_DNA"/>
</dbReference>
<evidence type="ECO:0000256" key="1">
    <source>
        <dbReference type="ARBA" id="ARBA00023015"/>
    </source>
</evidence>
<dbReference type="GO" id="GO:0000976">
    <property type="term" value="F:transcription cis-regulatory region binding"/>
    <property type="evidence" value="ECO:0007669"/>
    <property type="project" value="TreeGrafter"/>
</dbReference>
<dbReference type="STRING" id="863227.GCA_000373005_03292"/>
<dbReference type="PANTHER" id="PTHR30055:SF148">
    <property type="entry name" value="TETR-FAMILY TRANSCRIPTIONAL REGULATOR"/>
    <property type="match status" value="1"/>
</dbReference>
<name>A0A2N7WTG1_9BURK</name>
<feature type="region of interest" description="Disordered" evidence="5">
    <location>
        <begin position="210"/>
        <end position="231"/>
    </location>
</feature>
<dbReference type="OrthoDB" id="9796019at2"/>
<keyword evidence="1" id="KW-0805">Transcription regulation</keyword>
<evidence type="ECO:0000313" key="7">
    <source>
        <dbReference type="EMBL" id="PMS32621.1"/>
    </source>
</evidence>
<dbReference type="PRINTS" id="PR00455">
    <property type="entry name" value="HTHTETR"/>
</dbReference>
<feature type="DNA-binding region" description="H-T-H motif" evidence="4">
    <location>
        <begin position="47"/>
        <end position="66"/>
    </location>
</feature>
<dbReference type="SUPFAM" id="SSF48498">
    <property type="entry name" value="Tetracyclin repressor-like, C-terminal domain"/>
    <property type="match status" value="1"/>
</dbReference>
<dbReference type="SUPFAM" id="SSF46689">
    <property type="entry name" value="Homeodomain-like"/>
    <property type="match status" value="1"/>
</dbReference>
<dbReference type="Proteomes" id="UP000235777">
    <property type="component" value="Unassembled WGS sequence"/>
</dbReference>
<dbReference type="Gene3D" id="1.10.357.10">
    <property type="entry name" value="Tetracycline Repressor, domain 2"/>
    <property type="match status" value="1"/>
</dbReference>
<gene>
    <name evidence="7" type="ORF">C0Z20_25970</name>
</gene>
<keyword evidence="3" id="KW-0804">Transcription</keyword>
<feature type="compositionally biased region" description="Polar residues" evidence="5">
    <location>
        <begin position="1"/>
        <end position="11"/>
    </location>
</feature>
<evidence type="ECO:0000256" key="3">
    <source>
        <dbReference type="ARBA" id="ARBA00023163"/>
    </source>
</evidence>
<feature type="region of interest" description="Disordered" evidence="5">
    <location>
        <begin position="1"/>
        <end position="22"/>
    </location>
</feature>
<dbReference type="InterPro" id="IPR009057">
    <property type="entry name" value="Homeodomain-like_sf"/>
</dbReference>
<feature type="domain" description="HTH tetR-type" evidence="6">
    <location>
        <begin position="24"/>
        <end position="84"/>
    </location>
</feature>
<proteinExistence type="predicted"/>
<evidence type="ECO:0000313" key="8">
    <source>
        <dbReference type="Proteomes" id="UP000235777"/>
    </source>
</evidence>